<dbReference type="SUPFAM" id="SSF48452">
    <property type="entry name" value="TPR-like"/>
    <property type="match status" value="2"/>
</dbReference>
<dbReference type="InterPro" id="IPR011990">
    <property type="entry name" value="TPR-like_helical_dom_sf"/>
</dbReference>
<accession>F4QJW6</accession>
<proteinExistence type="predicted"/>
<dbReference type="Pfam" id="PF13289">
    <property type="entry name" value="SIR2_2"/>
    <property type="match status" value="1"/>
</dbReference>
<dbReference type="EMBL" id="GL883077">
    <property type="protein sequence ID" value="EGF93223.1"/>
    <property type="molecule type" value="Genomic_DNA"/>
</dbReference>
<dbReference type="Proteomes" id="UP000006512">
    <property type="component" value="Unassembled WGS sequence"/>
</dbReference>
<reference evidence="3" key="1">
    <citation type="submission" date="2011-03" db="EMBL/GenBank/DDBJ databases">
        <title>Draft genome sequence of Brevundimonas diminuta.</title>
        <authorList>
            <person name="Brown P.J.B."/>
            <person name="Buechlein A."/>
            <person name="Hemmerich C."/>
            <person name="Brun Y.V."/>
        </authorList>
    </citation>
    <scope>NUCLEOTIDE SEQUENCE [LARGE SCALE GENOMIC DNA]</scope>
    <source>
        <strain evidence="3">C19</strain>
    </source>
</reference>
<evidence type="ECO:0000256" key="1">
    <source>
        <dbReference type="SAM" id="MobiDB-lite"/>
    </source>
</evidence>
<name>F4QJW6_9CAUL</name>
<evidence type="ECO:0000313" key="3">
    <source>
        <dbReference type="Proteomes" id="UP000006512"/>
    </source>
</evidence>
<dbReference type="HOGENOM" id="CLU_234181_0_0_5"/>
<evidence type="ECO:0000313" key="2">
    <source>
        <dbReference type="EMBL" id="EGF93223.1"/>
    </source>
</evidence>
<dbReference type="Gene3D" id="1.25.40.10">
    <property type="entry name" value="Tetratricopeptide repeat domain"/>
    <property type="match status" value="1"/>
</dbReference>
<sequence>MQKRDETLSDWVYAEHLVRTGFDFNLLESHANAHLARSLNVRKLIAVTGSGLTNGYGQPLWPSLLRNTAAFILEEIVALGYLDGATSEIATLLEPDIQTTPPSKFKTLFKTFEQYFLEKDRKSKDFAVRQNPMGNGLELVFGFEICENLYTELRRLSLPAHESGLRRDIDKRALAHLRERIKWQLRDERGRLEILLTDLLQKHRGVNQTEGSSNRNDKDGIAKLINNLRRLIAYPDFGRSPPSAIHDKQARVISSLFYLKIDHRHLMPHLGALQNYNGAIESVIDTTFSDLFKHKREDGACKPLREKASTPLQQSIVEAVYLSLKPKPLRTLLRNFNALINVVMESTKAADAAKPSPGLDALVEIAKQSRHRLPHSQDPYSIITTDLKIKRLLTTNYDGEFDSYLEHRGYREISHNTKEFSLQHKVRDHTSVRRIMVDEASYRADIIDVGPGASAYLYDYGADSRDARNQMLHIHGQARHAHSWLVLSERDYRERYARDDDPKIRNDDAMRLIFNANPLLFLGLGMKEPDILRPLRGFSQDSNHLSERPAIALLPDEDDPDTRVAKQLEAISRYGVYNIYYGEAWTTQGKKPGHMKTIMDLIWAMDKYTPEHLGKARVANAKKLKSDIISAKQKLEAAGRCLECEGVKLNAVAVQDVIDTICGLATWICAQLDSRARGCPNSDAIQVILQGVKSVVRRNFLCSKLLRTVQEWNDWKIRWSNWPKPREPFGMRDPVQLDGPPEQKIRKYLAYNDLGVESTNRDSMYFEASRHRILLKRAASVSGKPVPESAYETLAPSTDRFFSDAPSPALQMLKDSLRNGKIPLPQEGSRVFLLLGQRGGGRGQVFSSLRSHTRFAQFCDWIQLIKFDDAKEKTEEQAKTAARHIHSAFFNLGHSHEIMSVFDRLCHLLSGIICYHINDVADALIKRDQQPETSEEPVTAEAQKSMRDHIAASLDAIRQNRVERLRYCLELLAAKGSSTVEGRIIIAVNNVNMFFNKDGEAKNAQIKQLFGALVDDRYKSAPIDYVFLAHDTFTASSFASSRKSDQSPPEPLEGKTPKAPNASPCFRALWPANVTPDLRADYEERLSRGRLEWCHPETTDNCRFFVHPLSWMRPIALAVRFFPIAASALNLMSRASDAVSTRTDMTVYISTEGNSDDFEESRKQHLPDIKNIRWFRHSRHGLDEHVRKAFETALAQRKKASLTERQFEDLMLTCVDTYQRVMTGNSEKPLADNVLKAREDTAGKVILDTIQDQKFEDKKPPFRNYFHEIARSVGHNRFAMTLVLALIEDMIARRIERQPHGFVDLAPVENFIEKLALAAVSLSPDNRADAAVEIVLNQYRIDSTSSLGHPLSTWPYTCRVALILEQISDETRNRANLKAKRKARGFSRERSSSENVHEYLCLKANEEDLAYILENLDHKALVDLQEAILVHLSIIGQPVDIAVLSGIGAIAKHFDGLISSIKTIKADFFEGAEQARETAIYYLVLDLMVHRCLIFRIAPKGAEYHHNNRRKHRFTTHKSLRRRILRQFNAPPQDYSELDQLTVSMYPTQPNDFPRPSAEGHRRIRQLIDDLSGFEQVAGSRAHVYKDPLRDYAENDGERDAIDRARLRGAIGPLRSFYSVGVVSRFNTYQDEGLPTPDAGYFEAIRLRVRWLLRRAVHLDGAAVPETDDFTDLCTFHAEEIVWLFNECGVLSLASGRMTDASLLLNQARMVTRRYIENQETGPLHNRINLNFAITAIERGRLHSARDLLAAIAKDEDETKSINMIAKGYLAMIDDLMGAGHRALPVYKLVSEGLMDIRRYRAAAIMLIHYGDCLRRLGKFPEALENIRNACSLAANGGHEDVRQTGILAEAWVRIMQCGEQLPQQEKDDLNDVLDQIEAYANVMGMPRLISGASLARAQFLINKGESRNAIDAAQRALLLATRHDTELQKISALSLLGIAMHKLNLPEAQNVLIRARELAYYIEYNSEVVRLEEYITQQMLPMFSS</sequence>
<gene>
    <name evidence="2" type="ORF">ABI_16630</name>
</gene>
<keyword evidence="3" id="KW-1185">Reference proteome</keyword>
<dbReference type="eggNOG" id="ENOG5033U8I">
    <property type="taxonomic scope" value="Bacteria"/>
</dbReference>
<feature type="region of interest" description="Disordered" evidence="1">
    <location>
        <begin position="1039"/>
        <end position="1063"/>
    </location>
</feature>
<dbReference type="OrthoDB" id="7357874at2"/>
<protein>
    <submittedName>
        <fullName evidence="2">Tetratricopeptide repeat family protein</fullName>
    </submittedName>
</protein>
<dbReference type="RefSeq" id="WP_006272415.1">
    <property type="nucleotide sequence ID" value="NZ_GL883077.1"/>
</dbReference>
<organism evidence="2 3">
    <name type="scientific">Asticcacaulis biprosthecium C19</name>
    <dbReference type="NCBI Taxonomy" id="715226"/>
    <lineage>
        <taxon>Bacteria</taxon>
        <taxon>Pseudomonadati</taxon>
        <taxon>Pseudomonadota</taxon>
        <taxon>Alphaproteobacteria</taxon>
        <taxon>Caulobacterales</taxon>
        <taxon>Caulobacteraceae</taxon>
        <taxon>Asticcacaulis</taxon>
    </lineage>
</organism>